<dbReference type="EMBL" id="AAMD01000086">
    <property type="protein sequence ID" value="EAU65299.1"/>
    <property type="molecule type" value="Genomic_DNA"/>
</dbReference>
<evidence type="ECO:0000256" key="3">
    <source>
        <dbReference type="ARBA" id="ARBA00022516"/>
    </source>
</evidence>
<dbReference type="InterPro" id="IPR002347">
    <property type="entry name" value="SDR_fam"/>
</dbReference>
<evidence type="ECO:0000256" key="11">
    <source>
        <dbReference type="SAM" id="MobiDB-lite"/>
    </source>
</evidence>
<dbReference type="GO" id="GO:0004318">
    <property type="term" value="F:enoyl-[acyl-carrier-protein] reductase (NADH) activity"/>
    <property type="evidence" value="ECO:0007669"/>
    <property type="project" value="UniProtKB-EC"/>
</dbReference>
<keyword evidence="6" id="KW-0443">Lipid metabolism</keyword>
<sequence>MPGGFHAFPAPRSGRSTGFFIYPRERPLMLLQGKKILITGVLTPQSIAYGIAEHALAQGADIILTGFGRARSLTERSAKRLKPGIEVLELDVSKPEDFAALTASLREKWGRVDGAVHSIAFAPEDALGGNFLNTPWESVQTAFRISTFSLKELAVAVAPLMPSGGSIVTLDFDNNIAWPIYDWMGVCKAALEATVRYLARDLGPKGIRVNALAAGPLSTVAAKGIPGFKSLEQAWSRQAPLGWDVRNSHETVGRTACALLSDWLPSTTGEQVHVDGGYHSIGAPPVDPSQDDPPEAKPAPTGE</sequence>
<gene>
    <name evidence="12" type="ORF">STIAU_8107</name>
</gene>
<reference evidence="12 13" key="1">
    <citation type="submission" date="2006-04" db="EMBL/GenBank/DDBJ databases">
        <authorList>
            <person name="Nierman W.C."/>
        </authorList>
    </citation>
    <scope>NUCLEOTIDE SEQUENCE [LARGE SCALE GENOMIC DNA]</scope>
    <source>
        <strain evidence="12 13">DW4/3-1</strain>
    </source>
</reference>
<accession>Q08XT8</accession>
<dbReference type="SUPFAM" id="SSF51735">
    <property type="entry name" value="NAD(P)-binding Rossmann-fold domains"/>
    <property type="match status" value="1"/>
</dbReference>
<comment type="caution">
    <text evidence="12">The sequence shown here is derived from an EMBL/GenBank/DDBJ whole genome shotgun (WGS) entry which is preliminary data.</text>
</comment>
<feature type="binding site" evidence="10">
    <location>
        <position position="188"/>
    </location>
    <ligand>
        <name>NAD(+)</name>
        <dbReference type="ChEBI" id="CHEBI:57540"/>
    </ligand>
</feature>
<dbReference type="Gene3D" id="3.40.50.720">
    <property type="entry name" value="NAD(P)-binding Rossmann-like Domain"/>
    <property type="match status" value="1"/>
</dbReference>
<keyword evidence="4" id="KW-0276">Fatty acid metabolism</keyword>
<dbReference type="InterPro" id="IPR014358">
    <property type="entry name" value="Enoyl-ACP_Rdtase_NADH"/>
</dbReference>
<comment type="pathway">
    <text evidence="1">Lipid metabolism; fatty acid biosynthesis.</text>
</comment>
<name>Q08XT8_STIAD</name>
<dbReference type="NCBIfam" id="NF005908">
    <property type="entry name" value="PRK07889.1"/>
    <property type="match status" value="1"/>
</dbReference>
<dbReference type="UniPathway" id="UPA00094"/>
<dbReference type="CDD" id="cd05372">
    <property type="entry name" value="ENR_SDR"/>
    <property type="match status" value="1"/>
</dbReference>
<dbReference type="EC" id="1.3.1.9" evidence="8"/>
<dbReference type="Pfam" id="PF13561">
    <property type="entry name" value="adh_short_C2"/>
    <property type="match status" value="1"/>
</dbReference>
<protein>
    <recommendedName>
        <fullName evidence="8">Enoyl-[acyl-carrier-protein] reductase [NADH]</fullName>
        <ecNumber evidence="8">1.3.1.9</ecNumber>
    </recommendedName>
</protein>
<evidence type="ECO:0000313" key="12">
    <source>
        <dbReference type="EMBL" id="EAU65299.1"/>
    </source>
</evidence>
<dbReference type="AlphaFoldDB" id="Q08XT8"/>
<keyword evidence="7 8" id="KW-0275">Fatty acid biosynthesis</keyword>
<feature type="binding site" evidence="9">
    <location>
        <position position="122"/>
    </location>
    <ligand>
        <name>substrate</name>
    </ligand>
</feature>
<dbReference type="PANTHER" id="PTHR43159">
    <property type="entry name" value="ENOYL-[ACYL-CARRIER-PROTEIN] REDUCTASE"/>
    <property type="match status" value="1"/>
</dbReference>
<evidence type="ECO:0000256" key="9">
    <source>
        <dbReference type="PIRSR" id="PIRSR000094-2"/>
    </source>
</evidence>
<evidence type="ECO:0000256" key="7">
    <source>
        <dbReference type="ARBA" id="ARBA00023160"/>
    </source>
</evidence>
<comment type="similarity">
    <text evidence="2 8">Belongs to the short-chain dehydrogenases/reductases (SDR) family. FabI subfamily.</text>
</comment>
<evidence type="ECO:0000256" key="5">
    <source>
        <dbReference type="ARBA" id="ARBA00023002"/>
    </source>
</evidence>
<evidence type="ECO:0000256" key="10">
    <source>
        <dbReference type="PIRSR" id="PIRSR000094-3"/>
    </source>
</evidence>
<keyword evidence="8 10" id="KW-0520">NAD</keyword>
<dbReference type="Proteomes" id="UP000032702">
    <property type="component" value="Unassembled WGS sequence"/>
</dbReference>
<keyword evidence="3 8" id="KW-0444">Lipid biosynthesis</keyword>
<evidence type="ECO:0000256" key="8">
    <source>
        <dbReference type="PIRNR" id="PIRNR000094"/>
    </source>
</evidence>
<proteinExistence type="inferred from homology"/>
<dbReference type="GO" id="GO:0006633">
    <property type="term" value="P:fatty acid biosynthetic process"/>
    <property type="evidence" value="ECO:0007669"/>
    <property type="project" value="UniProtKB-UniPathway"/>
</dbReference>
<evidence type="ECO:0000256" key="2">
    <source>
        <dbReference type="ARBA" id="ARBA00009233"/>
    </source>
</evidence>
<dbReference type="InterPro" id="IPR036291">
    <property type="entry name" value="NAD(P)-bd_dom_sf"/>
</dbReference>
<evidence type="ECO:0000313" key="13">
    <source>
        <dbReference type="Proteomes" id="UP000032702"/>
    </source>
</evidence>
<comment type="catalytic activity">
    <reaction evidence="8">
        <text>a 2,3-saturated acyl-[ACP] + NAD(+) = a (2E)-enoyl-[ACP] + NADH + H(+)</text>
        <dbReference type="Rhea" id="RHEA:10240"/>
        <dbReference type="Rhea" id="RHEA-COMP:9925"/>
        <dbReference type="Rhea" id="RHEA-COMP:9926"/>
        <dbReference type="ChEBI" id="CHEBI:15378"/>
        <dbReference type="ChEBI" id="CHEBI:57540"/>
        <dbReference type="ChEBI" id="CHEBI:57945"/>
        <dbReference type="ChEBI" id="CHEBI:78784"/>
        <dbReference type="ChEBI" id="CHEBI:78785"/>
        <dbReference type="EC" id="1.3.1.9"/>
    </reaction>
</comment>
<dbReference type="PIRSF" id="PIRSF000094">
    <property type="entry name" value="Enoyl-ACP_rdct"/>
    <property type="match status" value="1"/>
</dbReference>
<evidence type="ECO:0000256" key="6">
    <source>
        <dbReference type="ARBA" id="ARBA00023098"/>
    </source>
</evidence>
<evidence type="ECO:0000256" key="1">
    <source>
        <dbReference type="ARBA" id="ARBA00005194"/>
    </source>
</evidence>
<organism evidence="12 13">
    <name type="scientific">Stigmatella aurantiaca (strain DW4/3-1)</name>
    <dbReference type="NCBI Taxonomy" id="378806"/>
    <lineage>
        <taxon>Bacteria</taxon>
        <taxon>Pseudomonadati</taxon>
        <taxon>Myxococcota</taxon>
        <taxon>Myxococcia</taxon>
        <taxon>Myxococcales</taxon>
        <taxon>Cystobacterineae</taxon>
        <taxon>Archangiaceae</taxon>
        <taxon>Stigmatella</taxon>
    </lineage>
</organism>
<evidence type="ECO:0000256" key="4">
    <source>
        <dbReference type="ARBA" id="ARBA00022832"/>
    </source>
</evidence>
<feature type="binding site" evidence="10">
    <location>
        <begin position="46"/>
        <end position="47"/>
    </location>
    <ligand>
        <name>NAD(+)</name>
        <dbReference type="ChEBI" id="CHEBI:57540"/>
    </ligand>
</feature>
<dbReference type="PANTHER" id="PTHR43159:SF2">
    <property type="entry name" value="ENOYL-[ACYL-CARRIER-PROTEIN] REDUCTASE [NADH], CHLOROPLASTIC"/>
    <property type="match status" value="1"/>
</dbReference>
<dbReference type="PATRIC" id="fig|378806.16.peg.4350"/>
<keyword evidence="5 8" id="KW-0560">Oxidoreductase</keyword>
<feature type="binding site" evidence="10">
    <location>
        <begin position="91"/>
        <end position="92"/>
    </location>
    <ligand>
        <name>NAD(+)</name>
        <dbReference type="ChEBI" id="CHEBI:57540"/>
    </ligand>
</feature>
<feature type="binding site" evidence="10">
    <location>
        <position position="119"/>
    </location>
    <ligand>
        <name>NAD(+)</name>
        <dbReference type="ChEBI" id="CHEBI:57540"/>
    </ligand>
</feature>
<feature type="binding site" evidence="10">
    <location>
        <position position="40"/>
    </location>
    <ligand>
        <name>NAD(+)</name>
        <dbReference type="ChEBI" id="CHEBI:57540"/>
    </ligand>
</feature>
<feature type="region of interest" description="Disordered" evidence="11">
    <location>
        <begin position="274"/>
        <end position="303"/>
    </location>
</feature>